<dbReference type="GO" id="GO:0003697">
    <property type="term" value="F:single-stranded DNA binding"/>
    <property type="evidence" value="ECO:0007669"/>
    <property type="project" value="TreeGrafter"/>
</dbReference>
<feature type="coiled-coil region" evidence="4">
    <location>
        <begin position="290"/>
        <end position="411"/>
    </location>
</feature>
<evidence type="ECO:0000256" key="2">
    <source>
        <dbReference type="ARBA" id="ARBA00018687"/>
    </source>
</evidence>
<evidence type="ECO:0000256" key="3">
    <source>
        <dbReference type="ARBA" id="ARBA00023054"/>
    </source>
</evidence>
<reference evidence="6" key="2">
    <citation type="journal article" date="2007" name="Science">
        <title>Genome sequence of Aedes aegypti, a major arbovirus vector.</title>
        <authorList>
            <person name="Nene V."/>
            <person name="Wortman J.R."/>
            <person name="Lawson D."/>
            <person name="Haas B."/>
            <person name="Kodira C."/>
            <person name="Tu Z.J."/>
            <person name="Loftus B."/>
            <person name="Xi Z."/>
            <person name="Megy K."/>
            <person name="Grabherr M."/>
            <person name="Ren Q."/>
            <person name="Zdobnov E.M."/>
            <person name="Lobo N.F."/>
            <person name="Campbell K.S."/>
            <person name="Brown S.E."/>
            <person name="Bonaldo M.F."/>
            <person name="Zhu J."/>
            <person name="Sinkins S.P."/>
            <person name="Hogenkamp D.G."/>
            <person name="Amedeo P."/>
            <person name="Arensburger P."/>
            <person name="Atkinson P.W."/>
            <person name="Bidwell S."/>
            <person name="Biedler J."/>
            <person name="Birney E."/>
            <person name="Bruggner R.V."/>
            <person name="Costas J."/>
            <person name="Coy M.R."/>
            <person name="Crabtree J."/>
            <person name="Crawford M."/>
            <person name="Debruyn B."/>
            <person name="Decaprio D."/>
            <person name="Eiglmeier K."/>
            <person name="Eisenstadt E."/>
            <person name="El-Dorry H."/>
            <person name="Gelbart W.M."/>
            <person name="Gomes S.L."/>
            <person name="Hammond M."/>
            <person name="Hannick L.I."/>
            <person name="Hogan J.R."/>
            <person name="Holmes M.H."/>
            <person name="Jaffe D."/>
            <person name="Johnston J.S."/>
            <person name="Kennedy R.C."/>
            <person name="Koo H."/>
            <person name="Kravitz S."/>
            <person name="Kriventseva E.V."/>
            <person name="Kulp D."/>
            <person name="Labutti K."/>
            <person name="Lee E."/>
            <person name="Li S."/>
            <person name="Lovin D.D."/>
            <person name="Mao C."/>
            <person name="Mauceli E."/>
            <person name="Menck C.F."/>
            <person name="Miller J.R."/>
            <person name="Montgomery P."/>
            <person name="Mori A."/>
            <person name="Nascimento A.L."/>
            <person name="Naveira H.F."/>
            <person name="Nusbaum C."/>
            <person name="O'leary S."/>
            <person name="Orvis J."/>
            <person name="Pertea M."/>
            <person name="Quesneville H."/>
            <person name="Reidenbach K.R."/>
            <person name="Rogers Y.H."/>
            <person name="Roth C.W."/>
            <person name="Schneider J.R."/>
            <person name="Schatz M."/>
            <person name="Shumway M."/>
            <person name="Stanke M."/>
            <person name="Stinson E.O."/>
            <person name="Tubio J.M."/>
            <person name="Vanzee J.P."/>
            <person name="Verjovski-Almeida S."/>
            <person name="Werner D."/>
            <person name="White O."/>
            <person name="Wyder S."/>
            <person name="Zeng Q."/>
            <person name="Zhao Q."/>
            <person name="Zhao Y."/>
            <person name="Hill C.A."/>
            <person name="Raikhel A.S."/>
            <person name="Soares M.B."/>
            <person name="Knudson D.L."/>
            <person name="Lee N.H."/>
            <person name="Galagan J."/>
            <person name="Salzberg S.L."/>
            <person name="Paulsen I.T."/>
            <person name="Dimopoulos G."/>
            <person name="Collins F.H."/>
            <person name="Birren B."/>
            <person name="Fraser-Liggett C.M."/>
            <person name="Severson D.W."/>
        </authorList>
    </citation>
    <scope>NUCLEOTIDE SEQUENCE [LARGE SCALE GENOMIC DNA]</scope>
    <source>
        <strain evidence="6">Liverpool</strain>
    </source>
</reference>
<name>Q16RL3_AEDAE</name>
<dbReference type="OrthoDB" id="10254973at2759"/>
<dbReference type="GO" id="GO:0000724">
    <property type="term" value="P:double-strand break repair via homologous recombination"/>
    <property type="evidence" value="ECO:0007669"/>
    <property type="project" value="TreeGrafter"/>
</dbReference>
<dbReference type="HOGENOM" id="CLU_004969_1_0_1"/>
<dbReference type="OMA" id="RFWTSQP"/>
<evidence type="ECO:0000313" key="6">
    <source>
        <dbReference type="EMBL" id="EAT37055.1"/>
    </source>
</evidence>
<dbReference type="Pfam" id="PF02463">
    <property type="entry name" value="SMC_N"/>
    <property type="match status" value="1"/>
</dbReference>
<dbReference type="STRING" id="7159.Q16RL3"/>
<feature type="coiled-coil region" evidence="4">
    <location>
        <begin position="636"/>
        <end position="684"/>
    </location>
</feature>
<dbReference type="InterPro" id="IPR003395">
    <property type="entry name" value="RecF/RecN/SMC_N"/>
</dbReference>
<reference evidence="6" key="1">
    <citation type="submission" date="2005-10" db="EMBL/GenBank/DDBJ databases">
        <authorList>
            <person name="Loftus B.J."/>
            <person name="Nene V.M."/>
            <person name="Hannick L.I."/>
            <person name="Bidwell S."/>
            <person name="Haas B."/>
            <person name="Amedeo P."/>
            <person name="Orvis J."/>
            <person name="Wortman J.R."/>
            <person name="White O.R."/>
            <person name="Salzberg S."/>
            <person name="Shumway M."/>
            <person name="Koo H."/>
            <person name="Zhao Y."/>
            <person name="Holmes M."/>
            <person name="Miller J."/>
            <person name="Schatz M."/>
            <person name="Pop M."/>
            <person name="Pai G."/>
            <person name="Utterback T."/>
            <person name="Rogers Y.-H."/>
            <person name="Kravitz S."/>
            <person name="Fraser C.M."/>
        </authorList>
    </citation>
    <scope>NUCLEOTIDE SEQUENCE</scope>
    <source>
        <strain evidence="6">Liverpool</strain>
    </source>
</reference>
<dbReference type="KEGG" id="aag:5574080"/>
<gene>
    <name evidence="6" type="ORF">AaeL_AAEL010913</name>
</gene>
<proteinExistence type="inferred from homology"/>
<evidence type="ECO:0000256" key="4">
    <source>
        <dbReference type="SAM" id="Coils"/>
    </source>
</evidence>
<evidence type="ECO:0000313" key="7">
    <source>
        <dbReference type="Proteomes" id="UP000682892"/>
    </source>
</evidence>
<feature type="coiled-coil region" evidence="4">
    <location>
        <begin position="209"/>
        <end position="236"/>
    </location>
</feature>
<reference evidence="6" key="3">
    <citation type="submission" date="2012-09" db="EMBL/GenBank/DDBJ databases">
        <authorList>
            <consortium name="VectorBase"/>
        </authorList>
    </citation>
    <scope>NUCLEOTIDE SEQUENCE</scope>
    <source>
        <strain evidence="6">Liverpool</strain>
    </source>
</reference>
<dbReference type="GO" id="GO:0030915">
    <property type="term" value="C:Smc5-Smc6 complex"/>
    <property type="evidence" value="ECO:0007669"/>
    <property type="project" value="TreeGrafter"/>
</dbReference>
<dbReference type="VEuPathDB" id="VectorBase:AAEL010913"/>
<evidence type="ECO:0000256" key="1">
    <source>
        <dbReference type="ARBA" id="ARBA00010171"/>
    </source>
</evidence>
<dbReference type="PaxDb" id="7159-AAEL010913-PA"/>
<feature type="domain" description="RecF/RecN/SMC N-terminal" evidence="5">
    <location>
        <begin position="32"/>
        <end position="1042"/>
    </location>
</feature>
<feature type="coiled-coil region" evidence="4">
    <location>
        <begin position="758"/>
        <end position="810"/>
    </location>
</feature>
<dbReference type="GO" id="GO:0005634">
    <property type="term" value="C:nucleus"/>
    <property type="evidence" value="ECO:0007669"/>
    <property type="project" value="TreeGrafter"/>
</dbReference>
<dbReference type="CTD" id="23137"/>
<dbReference type="Proteomes" id="UP000682892">
    <property type="component" value="Unassembled WGS sequence"/>
</dbReference>
<protein>
    <recommendedName>
        <fullName evidence="2">Structural maintenance of chromosomes protein 5</fullName>
    </recommendedName>
</protein>
<dbReference type="AlphaFoldDB" id="Q16RL3"/>
<evidence type="ECO:0000259" key="5">
    <source>
        <dbReference type="Pfam" id="PF02463"/>
    </source>
</evidence>
<dbReference type="eggNOG" id="KOG0979">
    <property type="taxonomic scope" value="Eukaryota"/>
</dbReference>
<accession>Q16RL3</accession>
<dbReference type="SUPFAM" id="SSF52540">
    <property type="entry name" value="P-loop containing nucleoside triphosphate hydrolases"/>
    <property type="match status" value="1"/>
</dbReference>
<dbReference type="PANTHER" id="PTHR45916">
    <property type="entry name" value="STRUCTURAL MAINTENANCE OF CHROMOSOMES PROTEIN 5"/>
    <property type="match status" value="1"/>
</dbReference>
<dbReference type="Gene3D" id="3.40.50.300">
    <property type="entry name" value="P-loop containing nucleotide triphosphate hydrolases"/>
    <property type="match status" value="2"/>
</dbReference>
<dbReference type="PANTHER" id="PTHR45916:SF1">
    <property type="entry name" value="STRUCTURAL MAINTENANCE OF CHROMOSOMES PROTEIN 5"/>
    <property type="match status" value="1"/>
</dbReference>
<dbReference type="InterPro" id="IPR027417">
    <property type="entry name" value="P-loop_NTPase"/>
</dbReference>
<feature type="non-terminal residue" evidence="6">
    <location>
        <position position="1060"/>
    </location>
</feature>
<keyword evidence="3 4" id="KW-0175">Coiled coil</keyword>
<organism evidence="6 7">
    <name type="scientific">Aedes aegypti</name>
    <name type="common">Yellowfever mosquito</name>
    <name type="synonym">Culex aegypti</name>
    <dbReference type="NCBI Taxonomy" id="7159"/>
    <lineage>
        <taxon>Eukaryota</taxon>
        <taxon>Metazoa</taxon>
        <taxon>Ecdysozoa</taxon>
        <taxon>Arthropoda</taxon>
        <taxon>Hexapoda</taxon>
        <taxon>Insecta</taxon>
        <taxon>Pterygota</taxon>
        <taxon>Neoptera</taxon>
        <taxon>Endopterygota</taxon>
        <taxon>Diptera</taxon>
        <taxon>Nematocera</taxon>
        <taxon>Culicoidea</taxon>
        <taxon>Culicidae</taxon>
        <taxon>Culicinae</taxon>
        <taxon>Aedini</taxon>
        <taxon>Aedes</taxon>
        <taxon>Stegomyia</taxon>
    </lineage>
</organism>
<feature type="coiled-coil region" evidence="4">
    <location>
        <begin position="834"/>
        <end position="889"/>
    </location>
</feature>
<sequence length="1060" mass="123164">FVRKSRSKQNHHPAVVNRILYEEMTDSLKGKIKSVAVKDFVTYDVVIFYPDEHLNIIIGPNGTGKSTIVAAIVLGMGGNCKLLSRSGSIEDYIKNGKEMAKIEVALYKNSRGDIMMFNRTFNRSGMDRFEIDGTKVSHKEFLKRVKDLNIQIDNLCQFLPQDRVQDFTKMNSRELLLNTQASVCRPEMTELMNQLLEKRQQQKTVNKSSMDNLAKLKEAEAKNEELRVQIENMKVRKQYEKEVEICNARKAWLEYEQIFLDFNSTKDDLQLAKTNMNEKQKRLDPLKSKAAKLNKVKGELNEKIKVEQAEIQKHANQLRQMESRTEQLEDSIMKAKRDLQDSIAQAADRESQLVQAKETLSILVQDCKNAMEELGSEPVQEQKKRELTAQIDKVKREADLLLSRRNDLNLKIETELKPEMVSIQKRIEALENVGQVKMRLLQSQFESAYHATLWLRDNRHLFRGNIYEPMILELNVPNSENAKYLENTIAKRDLIAFTCEDRDDMALFLRKVRQEMKLEGVNVVFSEPADRLMYKSRLPIQSLERYGFHSYLIDMVEAPFPILNYLCKSFQLHNVPVGANDSTKYASQMPDEIRLFFTPSHRFSVIKSRYTGEKSSRSDEIHSQNLLNKNVDPEVLEERKRALQRLVKECDKIRNHRGQIEADINKVQEQSLELTAKRREVDEKFSRYVNCKHKTKRQEQKCNDLAKRLVDISAEKAKFKEFCAKTITDLLKLQGKKVDELDLYVAATVKHEAYKQKLTIFLNKNADLEGEIRSAEDAVDSAKRSHESVLRRYEEVKDKVKRKLSFAKNLTNNTIPQNENFPYKKEFRKLPSSLEDLNNHMEEIQARIECMSRDNGNILEEYEARCRQIDALKESIGDSTKNTDALEAELQQLHDRWFPEISRVVDIINGNFSRFMSSMGFAGEVEIITKGVRDYDEYGIQIRVKYRNTEKLQALDRHVQSGGERAVAIATYTLSLQHITHVPFRCVDEINQGMDPRNERKVFEMLVDETCRSGQSQYFFVTPKLLPNLKHNDLMSVFIVHNGKFIQDSHVFVYDQLQEC</sequence>
<dbReference type="PhylomeDB" id="Q16RL3"/>
<comment type="similarity">
    <text evidence="1">Belongs to the SMC family. SMC5 subfamily.</text>
</comment>
<dbReference type="EMBL" id="CH477704">
    <property type="protein sequence ID" value="EAT37055.1"/>
    <property type="molecule type" value="Genomic_DNA"/>
</dbReference>